<gene>
    <name evidence="1" type="ORF">LCGC14_1778380</name>
</gene>
<name>A0A0F9GW87_9ZZZZ</name>
<dbReference type="AlphaFoldDB" id="A0A0F9GW87"/>
<organism evidence="1">
    <name type="scientific">marine sediment metagenome</name>
    <dbReference type="NCBI Taxonomy" id="412755"/>
    <lineage>
        <taxon>unclassified sequences</taxon>
        <taxon>metagenomes</taxon>
        <taxon>ecological metagenomes</taxon>
    </lineage>
</organism>
<evidence type="ECO:0000313" key="1">
    <source>
        <dbReference type="EMBL" id="KKM03039.1"/>
    </source>
</evidence>
<sequence>MRRPQPDEVYADNDGGTLKICYATDKKVVSIFRIKSDGILHR</sequence>
<protein>
    <submittedName>
        <fullName evidence="1">Uncharacterized protein</fullName>
    </submittedName>
</protein>
<proteinExistence type="predicted"/>
<dbReference type="EMBL" id="LAZR01016779">
    <property type="protein sequence ID" value="KKM03039.1"/>
    <property type="molecule type" value="Genomic_DNA"/>
</dbReference>
<accession>A0A0F9GW87</accession>
<feature type="non-terminal residue" evidence="1">
    <location>
        <position position="42"/>
    </location>
</feature>
<reference evidence="1" key="1">
    <citation type="journal article" date="2015" name="Nature">
        <title>Complex archaea that bridge the gap between prokaryotes and eukaryotes.</title>
        <authorList>
            <person name="Spang A."/>
            <person name="Saw J.H."/>
            <person name="Jorgensen S.L."/>
            <person name="Zaremba-Niedzwiedzka K."/>
            <person name="Martijn J."/>
            <person name="Lind A.E."/>
            <person name="van Eijk R."/>
            <person name="Schleper C."/>
            <person name="Guy L."/>
            <person name="Ettema T.J."/>
        </authorList>
    </citation>
    <scope>NUCLEOTIDE SEQUENCE</scope>
</reference>
<comment type="caution">
    <text evidence="1">The sequence shown here is derived from an EMBL/GenBank/DDBJ whole genome shotgun (WGS) entry which is preliminary data.</text>
</comment>